<dbReference type="GeneID" id="37119557"/>
<name>A0A317VLP3_9EURO</name>
<dbReference type="RefSeq" id="XP_025463682.1">
    <property type="nucleotide sequence ID" value="XM_025617414.1"/>
</dbReference>
<dbReference type="AlphaFoldDB" id="A0A317VLP3"/>
<dbReference type="PANTHER" id="PTHR38123">
    <property type="entry name" value="CELL WALL SERINE-THREONINE-RICH GALACTOMANNOPROTEIN MP1 (AFU_ORTHOLOGUE AFUA_4G03240)"/>
    <property type="match status" value="1"/>
</dbReference>
<organism evidence="1 2">
    <name type="scientific">Aspergillus sclerotioniger CBS 115572</name>
    <dbReference type="NCBI Taxonomy" id="1450535"/>
    <lineage>
        <taxon>Eukaryota</taxon>
        <taxon>Fungi</taxon>
        <taxon>Dikarya</taxon>
        <taxon>Ascomycota</taxon>
        <taxon>Pezizomycotina</taxon>
        <taxon>Eurotiomycetes</taxon>
        <taxon>Eurotiomycetidae</taxon>
        <taxon>Eurotiales</taxon>
        <taxon>Aspergillaceae</taxon>
        <taxon>Aspergillus</taxon>
        <taxon>Aspergillus subgen. Circumdati</taxon>
    </lineage>
</organism>
<dbReference type="GO" id="GO:0005576">
    <property type="term" value="C:extracellular region"/>
    <property type="evidence" value="ECO:0007669"/>
    <property type="project" value="TreeGrafter"/>
</dbReference>
<gene>
    <name evidence="1" type="ORF">BO94DRAFT_627349</name>
</gene>
<sequence length="224" mass="23297">MRHASYLNYDAKTDKLYLIDLEGLGYTDSSTSVVVDEESPFVEAFNIWQRDLPTITGVLSTIGTKVDALGTAIQGYTGGDVTKLQQASNNLVAAINNGNTKVSGSGALSSGDALGLPGPVNDLKNKISTVITKLDGKKAQIVKAGKGAQTYNDLTQQKAAAKKLSDTIVSKVPQNLQSLAGSIAGGISEAIDTGVKDYADQAPKGKREAEAEAEAAPVEVAVEV</sequence>
<keyword evidence="2" id="KW-1185">Reference proteome</keyword>
<dbReference type="OrthoDB" id="2422134at2759"/>
<reference evidence="1 2" key="1">
    <citation type="submission" date="2016-12" db="EMBL/GenBank/DDBJ databases">
        <title>The genomes of Aspergillus section Nigri reveals drivers in fungal speciation.</title>
        <authorList>
            <consortium name="DOE Joint Genome Institute"/>
            <person name="Vesth T.C."/>
            <person name="Nybo J."/>
            <person name="Theobald S."/>
            <person name="Brandl J."/>
            <person name="Frisvad J.C."/>
            <person name="Nielsen K.F."/>
            <person name="Lyhne E.K."/>
            <person name="Kogle M.E."/>
            <person name="Kuo A."/>
            <person name="Riley R."/>
            <person name="Clum A."/>
            <person name="Nolan M."/>
            <person name="Lipzen A."/>
            <person name="Salamov A."/>
            <person name="Henrissat B."/>
            <person name="Wiebenga A."/>
            <person name="De Vries R.P."/>
            <person name="Grigoriev I.V."/>
            <person name="Mortensen U.H."/>
            <person name="Andersen M.R."/>
            <person name="Baker S.E."/>
        </authorList>
    </citation>
    <scope>NUCLEOTIDE SEQUENCE [LARGE SCALE GENOMIC DNA]</scope>
    <source>
        <strain evidence="1 2">CBS 115572</strain>
    </source>
</reference>
<dbReference type="PANTHER" id="PTHR38123:SF6">
    <property type="entry name" value="CELL WALL SERINE-THREONINE-RICH GALACTOMANNOPROTEIN MP1 (AFU_ORTHOLOGUE AFUA_4G03240)"/>
    <property type="match status" value="1"/>
</dbReference>
<proteinExistence type="predicted"/>
<dbReference type="EMBL" id="MSFK01000030">
    <property type="protein sequence ID" value="PWY74489.1"/>
    <property type="molecule type" value="Genomic_DNA"/>
</dbReference>
<comment type="caution">
    <text evidence="1">The sequence shown here is derived from an EMBL/GenBank/DDBJ whole genome shotgun (WGS) entry which is preliminary data.</text>
</comment>
<evidence type="ECO:0000313" key="1">
    <source>
        <dbReference type="EMBL" id="PWY74489.1"/>
    </source>
</evidence>
<dbReference type="Proteomes" id="UP000246702">
    <property type="component" value="Unassembled WGS sequence"/>
</dbReference>
<evidence type="ECO:0000313" key="2">
    <source>
        <dbReference type="Proteomes" id="UP000246702"/>
    </source>
</evidence>
<dbReference type="STRING" id="1450535.A0A317VLP3"/>
<dbReference type="InterPro" id="IPR021054">
    <property type="entry name" value="Cell_wall_mannoprotein_1"/>
</dbReference>
<protein>
    <submittedName>
        <fullName evidence="1">Uncharacterized protein</fullName>
    </submittedName>
</protein>
<dbReference type="Pfam" id="PF12296">
    <property type="entry name" value="HsbA"/>
    <property type="match status" value="1"/>
</dbReference>
<accession>A0A317VLP3</accession>
<dbReference type="Gene3D" id="1.20.1280.140">
    <property type="match status" value="1"/>
</dbReference>